<protein>
    <submittedName>
        <fullName evidence="1">Thionin-like protein</fullName>
    </submittedName>
</protein>
<name>A0ACC1YRP1_MELAZ</name>
<proteinExistence type="predicted"/>
<organism evidence="1 2">
    <name type="scientific">Melia azedarach</name>
    <name type="common">Chinaberry tree</name>
    <dbReference type="NCBI Taxonomy" id="155640"/>
    <lineage>
        <taxon>Eukaryota</taxon>
        <taxon>Viridiplantae</taxon>
        <taxon>Streptophyta</taxon>
        <taxon>Embryophyta</taxon>
        <taxon>Tracheophyta</taxon>
        <taxon>Spermatophyta</taxon>
        <taxon>Magnoliopsida</taxon>
        <taxon>eudicotyledons</taxon>
        <taxon>Gunneridae</taxon>
        <taxon>Pentapetalae</taxon>
        <taxon>rosids</taxon>
        <taxon>malvids</taxon>
        <taxon>Sapindales</taxon>
        <taxon>Meliaceae</taxon>
        <taxon>Melia</taxon>
    </lineage>
</organism>
<comment type="caution">
    <text evidence="1">The sequence shown here is derived from an EMBL/GenBank/DDBJ whole genome shotgun (WGS) entry which is preliminary data.</text>
</comment>
<sequence length="80" mass="8936">MKMKMKNIIVGLMIVVVMLSHMEKVEPSAADCYDACSTACVQPNKIFIFTNTARLMQRCDRKCQIRCQPASQVEGNPGLV</sequence>
<gene>
    <name evidence="1" type="ORF">OWV82_004877</name>
</gene>
<dbReference type="EMBL" id="CM051395">
    <property type="protein sequence ID" value="KAJ4726117.1"/>
    <property type="molecule type" value="Genomic_DNA"/>
</dbReference>
<evidence type="ECO:0000313" key="1">
    <source>
        <dbReference type="EMBL" id="KAJ4726117.1"/>
    </source>
</evidence>
<keyword evidence="2" id="KW-1185">Reference proteome</keyword>
<dbReference type="Proteomes" id="UP001164539">
    <property type="component" value="Chromosome 2"/>
</dbReference>
<reference evidence="1 2" key="1">
    <citation type="journal article" date="2023" name="Science">
        <title>Complex scaffold remodeling in plant triterpene biosynthesis.</title>
        <authorList>
            <person name="De La Pena R."/>
            <person name="Hodgson H."/>
            <person name="Liu J.C."/>
            <person name="Stephenson M.J."/>
            <person name="Martin A.C."/>
            <person name="Owen C."/>
            <person name="Harkess A."/>
            <person name="Leebens-Mack J."/>
            <person name="Jimenez L.E."/>
            <person name="Osbourn A."/>
            <person name="Sattely E.S."/>
        </authorList>
    </citation>
    <scope>NUCLEOTIDE SEQUENCE [LARGE SCALE GENOMIC DNA]</scope>
    <source>
        <strain evidence="2">cv. JPN11</strain>
        <tissue evidence="1">Leaf</tissue>
    </source>
</reference>
<evidence type="ECO:0000313" key="2">
    <source>
        <dbReference type="Proteomes" id="UP001164539"/>
    </source>
</evidence>
<accession>A0ACC1YRP1</accession>